<gene>
    <name evidence="1" type="ORF">Pmani_018167</name>
</gene>
<organism evidence="1 2">
    <name type="scientific">Petrolisthes manimaculis</name>
    <dbReference type="NCBI Taxonomy" id="1843537"/>
    <lineage>
        <taxon>Eukaryota</taxon>
        <taxon>Metazoa</taxon>
        <taxon>Ecdysozoa</taxon>
        <taxon>Arthropoda</taxon>
        <taxon>Crustacea</taxon>
        <taxon>Multicrustacea</taxon>
        <taxon>Malacostraca</taxon>
        <taxon>Eumalacostraca</taxon>
        <taxon>Eucarida</taxon>
        <taxon>Decapoda</taxon>
        <taxon>Pleocyemata</taxon>
        <taxon>Anomura</taxon>
        <taxon>Galatheoidea</taxon>
        <taxon>Porcellanidae</taxon>
        <taxon>Petrolisthes</taxon>
    </lineage>
</organism>
<dbReference type="EMBL" id="JAWZYT010001655">
    <property type="protein sequence ID" value="KAK4310251.1"/>
    <property type="molecule type" value="Genomic_DNA"/>
</dbReference>
<sequence>MKQKHPFPPSPSLDQLGLNAHTNVTVRTDTTTLIYPGVTIRQDKRDPFACLNHGSHMQADVVVY</sequence>
<dbReference type="AlphaFoldDB" id="A0AAE1U6X9"/>
<comment type="caution">
    <text evidence="1">The sequence shown here is derived from an EMBL/GenBank/DDBJ whole genome shotgun (WGS) entry which is preliminary data.</text>
</comment>
<dbReference type="Proteomes" id="UP001292094">
    <property type="component" value="Unassembled WGS sequence"/>
</dbReference>
<evidence type="ECO:0000313" key="2">
    <source>
        <dbReference type="Proteomes" id="UP001292094"/>
    </source>
</evidence>
<name>A0AAE1U6X9_9EUCA</name>
<feature type="non-terminal residue" evidence="1">
    <location>
        <position position="64"/>
    </location>
</feature>
<keyword evidence="2" id="KW-1185">Reference proteome</keyword>
<proteinExistence type="predicted"/>
<protein>
    <submittedName>
        <fullName evidence="1">Uncharacterized protein</fullName>
    </submittedName>
</protein>
<evidence type="ECO:0000313" key="1">
    <source>
        <dbReference type="EMBL" id="KAK4310251.1"/>
    </source>
</evidence>
<accession>A0AAE1U6X9</accession>
<reference evidence="1" key="1">
    <citation type="submission" date="2023-11" db="EMBL/GenBank/DDBJ databases">
        <title>Genome assemblies of two species of porcelain crab, Petrolisthes cinctipes and Petrolisthes manimaculis (Anomura: Porcellanidae).</title>
        <authorList>
            <person name="Angst P."/>
        </authorList>
    </citation>
    <scope>NUCLEOTIDE SEQUENCE</scope>
    <source>
        <strain evidence="1">PB745_02</strain>
        <tissue evidence="1">Gill</tissue>
    </source>
</reference>